<dbReference type="OrthoDB" id="9792271at2"/>
<accession>A0A0X2NJY5</accession>
<feature type="transmembrane region" description="Helical" evidence="1">
    <location>
        <begin position="178"/>
        <end position="198"/>
    </location>
</feature>
<dbReference type="RefSeq" id="WP_073883846.1">
    <property type="nucleotide sequence ID" value="NZ_FAUH01000006.1"/>
</dbReference>
<dbReference type="PIRSF" id="PIRSF026166">
    <property type="entry name" value="UCP026166"/>
    <property type="match status" value="1"/>
</dbReference>
<keyword evidence="1" id="KW-1133">Transmembrane helix</keyword>
<dbReference type="Proteomes" id="UP000182498">
    <property type="component" value="Unassembled WGS sequence"/>
</dbReference>
<name>A0A0X2NJY5_9CORY</name>
<dbReference type="InterPro" id="IPR016833">
    <property type="entry name" value="Put_Na-Bile_cotransptr"/>
</dbReference>
<feature type="transmembrane region" description="Helical" evidence="1">
    <location>
        <begin position="210"/>
        <end position="229"/>
    </location>
</feature>
<keyword evidence="3" id="KW-1185">Reference proteome</keyword>
<protein>
    <submittedName>
        <fullName evidence="2">Predicted Na+-dependent transporter</fullName>
    </submittedName>
</protein>
<dbReference type="AlphaFoldDB" id="A0A0X2NJY5"/>
<proteinExistence type="predicted"/>
<reference evidence="3" key="1">
    <citation type="submission" date="2015-11" db="EMBL/GenBank/DDBJ databases">
        <authorList>
            <person name="Dugat-Bony E."/>
        </authorList>
    </citation>
    <scope>NUCLEOTIDE SEQUENCE [LARGE SCALE GENOMIC DNA]</scope>
    <source>
        <strain evidence="3">Mu292</strain>
    </source>
</reference>
<feature type="transmembrane region" description="Helical" evidence="1">
    <location>
        <begin position="280"/>
        <end position="305"/>
    </location>
</feature>
<keyword evidence="1" id="KW-0472">Membrane</keyword>
<dbReference type="GO" id="GO:0005886">
    <property type="term" value="C:plasma membrane"/>
    <property type="evidence" value="ECO:0007669"/>
    <property type="project" value="TreeGrafter"/>
</dbReference>
<evidence type="ECO:0000313" key="3">
    <source>
        <dbReference type="Proteomes" id="UP000182498"/>
    </source>
</evidence>
<dbReference type="EMBL" id="FAUH01000006">
    <property type="protein sequence ID" value="CUU65807.1"/>
    <property type="molecule type" value="Genomic_DNA"/>
</dbReference>
<feature type="transmembrane region" description="Helical" evidence="1">
    <location>
        <begin position="235"/>
        <end position="259"/>
    </location>
</feature>
<organism evidence="2 3">
    <name type="scientific">Corynebacterium variabile</name>
    <dbReference type="NCBI Taxonomy" id="1727"/>
    <lineage>
        <taxon>Bacteria</taxon>
        <taxon>Bacillati</taxon>
        <taxon>Actinomycetota</taxon>
        <taxon>Actinomycetes</taxon>
        <taxon>Mycobacteriales</taxon>
        <taxon>Corynebacteriaceae</taxon>
        <taxon>Corynebacterium</taxon>
    </lineage>
</organism>
<feature type="transmembrane region" description="Helical" evidence="1">
    <location>
        <begin position="42"/>
        <end position="61"/>
    </location>
</feature>
<feature type="transmembrane region" description="Helical" evidence="1">
    <location>
        <begin position="12"/>
        <end position="30"/>
    </location>
</feature>
<dbReference type="InterPro" id="IPR038770">
    <property type="entry name" value="Na+/solute_symporter_sf"/>
</dbReference>
<evidence type="ECO:0000313" key="2">
    <source>
        <dbReference type="EMBL" id="CUU65807.1"/>
    </source>
</evidence>
<sequence length="330" mass="35574">MRNFIDRILGYRPDLLIVLIVLGVILALIFPADGTFADVMDWVVKIVIGVLFFLYGARLSTREALNGLMHWRLHLLILAFTFLLFPLIGLALMPLQHAIGEDLYQGILFLSLVPSTVQSSVNFTSIAKGNVPGAIISASASNLIGVFVTPVLVLLLMSSAGGGLTIDTSVFLDIALQLLAPFIVGQIARAVVPAVQTFAKAKPTSYVDKISIGLVVYVAFSEGIVMGVWSSVSWVAIVGIIIGSVVLVWIMLTVTSWVARKLGFNYADQVAIQFCGTKKSLASGLPMATVMFSGGAGLIIVPLMIFHQVQLMMCSVRAAKYEATRPENTW</sequence>
<feature type="transmembrane region" description="Helical" evidence="1">
    <location>
        <begin position="135"/>
        <end position="158"/>
    </location>
</feature>
<evidence type="ECO:0000256" key="1">
    <source>
        <dbReference type="SAM" id="Phobius"/>
    </source>
</evidence>
<gene>
    <name evidence="2" type="ORF">CVAR292_01142</name>
</gene>
<dbReference type="PANTHER" id="PTHR18640:SF5">
    <property type="entry name" value="SODIUM_BILE ACID COTRANSPORTER 7"/>
    <property type="match status" value="1"/>
</dbReference>
<dbReference type="Gene3D" id="1.20.1530.20">
    <property type="match status" value="1"/>
</dbReference>
<feature type="transmembrane region" description="Helical" evidence="1">
    <location>
        <begin position="73"/>
        <end position="92"/>
    </location>
</feature>
<keyword evidence="1" id="KW-0812">Transmembrane</keyword>
<dbReference type="Pfam" id="PF13593">
    <property type="entry name" value="SBF_like"/>
    <property type="match status" value="1"/>
</dbReference>
<dbReference type="PANTHER" id="PTHR18640">
    <property type="entry name" value="SOLUTE CARRIER FAMILY 10 MEMBER 7"/>
    <property type="match status" value="1"/>
</dbReference>